<dbReference type="SUPFAM" id="SSF52266">
    <property type="entry name" value="SGNH hydrolase"/>
    <property type="match status" value="1"/>
</dbReference>
<dbReference type="GO" id="GO:0016787">
    <property type="term" value="F:hydrolase activity"/>
    <property type="evidence" value="ECO:0007669"/>
    <property type="project" value="UniProtKB-KW"/>
</dbReference>
<dbReference type="EMBL" id="AZCT01000002">
    <property type="protein sequence ID" value="KRK13104.1"/>
    <property type="molecule type" value="Genomic_DNA"/>
</dbReference>
<feature type="domain" description="Sialate O-acetylesterase" evidence="2">
    <location>
        <begin position="28"/>
        <end position="265"/>
    </location>
</feature>
<dbReference type="InterPro" id="IPR052940">
    <property type="entry name" value="Carb_Esterase_6"/>
</dbReference>
<dbReference type="InterPro" id="IPR036514">
    <property type="entry name" value="SGNH_hydro_sf"/>
</dbReference>
<evidence type="ECO:0000313" key="4">
    <source>
        <dbReference type="Proteomes" id="UP000051984"/>
    </source>
</evidence>
<name>A0A0R1EV98_LACZE</name>
<dbReference type="Gene3D" id="3.40.50.1110">
    <property type="entry name" value="SGNH hydrolase"/>
    <property type="match status" value="1"/>
</dbReference>
<dbReference type="AlphaFoldDB" id="A0A0R1EV98"/>
<dbReference type="eggNOG" id="COG0726">
    <property type="taxonomic scope" value="Bacteria"/>
</dbReference>
<gene>
    <name evidence="3" type="ORF">FD51_GL001295</name>
</gene>
<accession>A0A0R1EV98</accession>
<evidence type="ECO:0000313" key="3">
    <source>
        <dbReference type="EMBL" id="KRK13104.1"/>
    </source>
</evidence>
<dbReference type="Pfam" id="PF03629">
    <property type="entry name" value="SASA"/>
    <property type="match status" value="1"/>
</dbReference>
<comment type="caution">
    <text evidence="3">The sequence shown here is derived from an EMBL/GenBank/DDBJ whole genome shotgun (WGS) entry which is preliminary data.</text>
</comment>
<keyword evidence="1" id="KW-0378">Hydrolase</keyword>
<organism evidence="3 4">
    <name type="scientific">Lacticaseibacillus zeae DSM 20178 = KCTC 3804</name>
    <dbReference type="NCBI Taxonomy" id="1423816"/>
    <lineage>
        <taxon>Bacteria</taxon>
        <taxon>Bacillati</taxon>
        <taxon>Bacillota</taxon>
        <taxon>Bacilli</taxon>
        <taxon>Lactobacillales</taxon>
        <taxon>Lactobacillaceae</taxon>
        <taxon>Lacticaseibacillus</taxon>
    </lineage>
</organism>
<evidence type="ECO:0000256" key="1">
    <source>
        <dbReference type="ARBA" id="ARBA00022801"/>
    </source>
</evidence>
<dbReference type="PATRIC" id="fig|1423816.3.peg.1356"/>
<protein>
    <recommendedName>
        <fullName evidence="2">Sialate O-acetylesterase domain-containing protein</fullName>
    </recommendedName>
</protein>
<sequence length="286" mass="32078">MYATTRPHSTFKNGAIILEKDLAPITLISAGQSNMDGRVPVAELPADIQLPLADCHYCSNYTPDHDKGVFQPSLKTSELSQERWGFDLVTYHNILQRTPYQGLYVIKCSEGGTSIDPTGDGDRHWTTHFDELASPDDSLLLAFTHLIKQCLAASRQHLDIKAMLWHQGEADRGSYSQAAADHYYDNLKAVFTYCRQLVDNATLPIICGTVSHHSEQYDPQVEKSMIQLASEDPNIHMIDMQNGTLLDAYHFDAKSAEFFGNQVFNCLIDQKIIEGKKLDLPAVKIY</sequence>
<dbReference type="Proteomes" id="UP000051984">
    <property type="component" value="Unassembled WGS sequence"/>
</dbReference>
<reference evidence="3 4" key="1">
    <citation type="journal article" date="2015" name="Genome Announc.">
        <title>Expanding the biotechnology potential of lactobacilli through comparative genomics of 213 strains and associated genera.</title>
        <authorList>
            <person name="Sun Z."/>
            <person name="Harris H.M."/>
            <person name="McCann A."/>
            <person name="Guo C."/>
            <person name="Argimon S."/>
            <person name="Zhang W."/>
            <person name="Yang X."/>
            <person name="Jeffery I.B."/>
            <person name="Cooney J.C."/>
            <person name="Kagawa T.F."/>
            <person name="Liu W."/>
            <person name="Song Y."/>
            <person name="Salvetti E."/>
            <person name="Wrobel A."/>
            <person name="Rasinkangas P."/>
            <person name="Parkhill J."/>
            <person name="Rea M.C."/>
            <person name="O'Sullivan O."/>
            <person name="Ritari J."/>
            <person name="Douillard F.P."/>
            <person name="Paul Ross R."/>
            <person name="Yang R."/>
            <person name="Briner A.E."/>
            <person name="Felis G.E."/>
            <person name="de Vos W.M."/>
            <person name="Barrangou R."/>
            <person name="Klaenhammer T.R."/>
            <person name="Caufield P.W."/>
            <person name="Cui Y."/>
            <person name="Zhang H."/>
            <person name="O'Toole P.W."/>
        </authorList>
    </citation>
    <scope>NUCLEOTIDE SEQUENCE [LARGE SCALE GENOMIC DNA]</scope>
    <source>
        <strain evidence="3 4">DSM 20178</strain>
    </source>
</reference>
<dbReference type="PANTHER" id="PTHR31988">
    <property type="entry name" value="ESTERASE, PUTATIVE (DUF303)-RELATED"/>
    <property type="match status" value="1"/>
</dbReference>
<proteinExistence type="predicted"/>
<dbReference type="PANTHER" id="PTHR31988:SF19">
    <property type="entry name" value="9-O-ACETYL-N-ACETYLNEURAMINIC ACID DEACETYLASE-RELATED"/>
    <property type="match status" value="1"/>
</dbReference>
<evidence type="ECO:0000259" key="2">
    <source>
        <dbReference type="Pfam" id="PF03629"/>
    </source>
</evidence>
<dbReference type="InterPro" id="IPR005181">
    <property type="entry name" value="SASA"/>
</dbReference>